<dbReference type="PANTHER" id="PTHR12300">
    <property type="entry name" value="HVA22-LIKE PROTEINS"/>
    <property type="match status" value="1"/>
</dbReference>
<protein>
    <recommendedName>
        <fullName evidence="9">Receptor expression-enhancing protein 6</fullName>
    </recommendedName>
</protein>
<gene>
    <name evidence="11" type="ORF">NDU88_006604</name>
</gene>
<evidence type="ECO:0000256" key="7">
    <source>
        <dbReference type="ARBA" id="ARBA00023329"/>
    </source>
</evidence>
<comment type="caution">
    <text evidence="11">The sequence shown here is derived from an EMBL/GenBank/DDBJ whole genome shotgun (WGS) entry which is preliminary data.</text>
</comment>
<keyword evidence="12" id="KW-1185">Reference proteome</keyword>
<evidence type="ECO:0000256" key="10">
    <source>
        <dbReference type="SAM" id="Phobius"/>
    </source>
</evidence>
<keyword evidence="7" id="KW-0968">Cytoplasmic vesicle</keyword>
<keyword evidence="4" id="KW-0256">Endoplasmic reticulum</keyword>
<evidence type="ECO:0000313" key="11">
    <source>
        <dbReference type="EMBL" id="KAJ1086488.1"/>
    </source>
</evidence>
<evidence type="ECO:0000313" key="12">
    <source>
        <dbReference type="Proteomes" id="UP001066276"/>
    </source>
</evidence>
<feature type="transmembrane region" description="Helical" evidence="10">
    <location>
        <begin position="537"/>
        <end position="557"/>
    </location>
</feature>
<keyword evidence="5 10" id="KW-1133">Transmembrane helix</keyword>
<dbReference type="AlphaFoldDB" id="A0AAV7LCK1"/>
<reference evidence="11" key="1">
    <citation type="journal article" date="2022" name="bioRxiv">
        <title>Sequencing and chromosome-scale assembly of the giantPleurodeles waltlgenome.</title>
        <authorList>
            <person name="Brown T."/>
            <person name="Elewa A."/>
            <person name="Iarovenko S."/>
            <person name="Subramanian E."/>
            <person name="Araus A.J."/>
            <person name="Petzold A."/>
            <person name="Susuki M."/>
            <person name="Suzuki K.-i.T."/>
            <person name="Hayashi T."/>
            <person name="Toyoda A."/>
            <person name="Oliveira C."/>
            <person name="Osipova E."/>
            <person name="Leigh N.D."/>
            <person name="Simon A."/>
            <person name="Yun M.H."/>
        </authorList>
    </citation>
    <scope>NUCLEOTIDE SEQUENCE</scope>
    <source>
        <strain evidence="11">20211129_DDA</strain>
        <tissue evidence="11">Liver</tissue>
    </source>
</reference>
<comment type="subcellular location">
    <subcellularLocation>
        <location evidence="8">Cytoplasmic vesicle</location>
        <location evidence="8">Clathrin-coated vesicle membrane</location>
        <topology evidence="8">Multi-pass membrane protein</topology>
    </subcellularLocation>
    <subcellularLocation>
        <location evidence="1">Endoplasmic reticulum membrane</location>
        <topology evidence="1">Multi-pass membrane protein</topology>
    </subcellularLocation>
</comment>
<comment type="similarity">
    <text evidence="2">Belongs to the DP1 family.</text>
</comment>
<dbReference type="Pfam" id="PF03134">
    <property type="entry name" value="TB2_DP1_HVA22"/>
    <property type="match status" value="1"/>
</dbReference>
<keyword evidence="6 10" id="KW-0472">Membrane</keyword>
<evidence type="ECO:0000256" key="4">
    <source>
        <dbReference type="ARBA" id="ARBA00022824"/>
    </source>
</evidence>
<evidence type="ECO:0000256" key="9">
    <source>
        <dbReference type="ARBA" id="ARBA00040661"/>
    </source>
</evidence>
<proteinExistence type="inferred from homology"/>
<dbReference type="PANTHER" id="PTHR12300:SF133">
    <property type="entry name" value="RECEPTOR EXPRESSION-ENHANCING PROTEIN 6"/>
    <property type="match status" value="1"/>
</dbReference>
<dbReference type="GO" id="GO:0005789">
    <property type="term" value="C:endoplasmic reticulum membrane"/>
    <property type="evidence" value="ECO:0007669"/>
    <property type="project" value="UniProtKB-SubCell"/>
</dbReference>
<accession>A0AAV7LCK1</accession>
<dbReference type="GO" id="GO:0030665">
    <property type="term" value="C:clathrin-coated vesicle membrane"/>
    <property type="evidence" value="ECO:0007669"/>
    <property type="project" value="UniProtKB-SubCell"/>
</dbReference>
<evidence type="ECO:0000256" key="2">
    <source>
        <dbReference type="ARBA" id="ARBA00008573"/>
    </source>
</evidence>
<feature type="transmembrane region" description="Helical" evidence="10">
    <location>
        <begin position="462"/>
        <end position="486"/>
    </location>
</feature>
<dbReference type="EMBL" id="JANPWB010000016">
    <property type="protein sequence ID" value="KAJ1086488.1"/>
    <property type="molecule type" value="Genomic_DNA"/>
</dbReference>
<dbReference type="Proteomes" id="UP001066276">
    <property type="component" value="Chromosome 12"/>
</dbReference>
<feature type="transmembrane region" description="Helical" evidence="10">
    <location>
        <begin position="507"/>
        <end position="531"/>
    </location>
</feature>
<evidence type="ECO:0000256" key="6">
    <source>
        <dbReference type="ARBA" id="ARBA00023136"/>
    </source>
</evidence>
<keyword evidence="3 10" id="KW-0812">Transmembrane</keyword>
<evidence type="ECO:0000256" key="8">
    <source>
        <dbReference type="ARBA" id="ARBA00029431"/>
    </source>
</evidence>
<evidence type="ECO:0000256" key="1">
    <source>
        <dbReference type="ARBA" id="ARBA00004477"/>
    </source>
</evidence>
<name>A0AAV7LCK1_PLEWA</name>
<organism evidence="11 12">
    <name type="scientific">Pleurodeles waltl</name>
    <name type="common">Iberian ribbed newt</name>
    <dbReference type="NCBI Taxonomy" id="8319"/>
    <lineage>
        <taxon>Eukaryota</taxon>
        <taxon>Metazoa</taxon>
        <taxon>Chordata</taxon>
        <taxon>Craniata</taxon>
        <taxon>Vertebrata</taxon>
        <taxon>Euteleostomi</taxon>
        <taxon>Amphibia</taxon>
        <taxon>Batrachia</taxon>
        <taxon>Caudata</taxon>
        <taxon>Salamandroidea</taxon>
        <taxon>Salamandridae</taxon>
        <taxon>Pleurodelinae</taxon>
        <taxon>Pleurodeles</taxon>
    </lineage>
</organism>
<evidence type="ECO:0000256" key="3">
    <source>
        <dbReference type="ARBA" id="ARBA00022692"/>
    </source>
</evidence>
<evidence type="ECO:0000256" key="5">
    <source>
        <dbReference type="ARBA" id="ARBA00022989"/>
    </source>
</evidence>
<sequence length="606" mass="65834">MSVDLALARRTLQQVSEWCSRTPPAGTVTSLPLVWTSRQRGARFSRSRSGASGHLQQVLSPPCHECGPRVSKAHASTGLGVVLQDTSCRYCHLLGTGVDLASARRTLQQVSEWCFRTPPAGTVTSLPPVWTSRQQGARFSRSRSGASGHLLQVLSPPCHECGPRVSKAHASAGLGVVLQDTSCRYWHLLAMSVDLASARRTLQQVSEWCSRTPPAGTVTSLPPVWTLRQRGARFSMSRSGAPGHLLEVLLPPCHRCGPRVSKVHASAGLGVVLQDTSCRYCHLLATGVDLASARRTLRQVSGWCFLPVVWTSRQRGAHFGRSRGGASGHLLQVLSPPCHWCGPRVSEAHTSAGLGVVLQDTSCRYCHLLATGVDLASATRTLQQVSGWCFLPPVWTSRQRGARFSRSQGGASGHQCGPRERTLQQVSGGAPGHLLQVPSPPCQRCGPCVSEAQALAGSVCSLGVYLIFGYGASLLCNLIGFIYPAYTSIKAIESPDKRDDTIWLTYWVVYGLFSVAEFFSDIFLFWFPFYYIGKCAFLLWCMAPVSWNGSQVLYTRFIRPFFLKHHRTVDSVVSDLSGQALSTAESVTRGACEAAVSQALQSEKRD</sequence>
<dbReference type="InterPro" id="IPR004345">
    <property type="entry name" value="TB2_DP1_HVA22"/>
</dbReference>